<evidence type="ECO:0000256" key="12">
    <source>
        <dbReference type="ARBA" id="ARBA00022968"/>
    </source>
</evidence>
<evidence type="ECO:0000256" key="6">
    <source>
        <dbReference type="ARBA" id="ARBA00007658"/>
    </source>
</evidence>
<dbReference type="OMA" id="FMNIEDG"/>
<keyword evidence="18" id="KW-0325">Glycoprotein</keyword>
<dbReference type="Pfam" id="PF01532">
    <property type="entry name" value="Glyco_hydro_47"/>
    <property type="match status" value="1"/>
</dbReference>
<dbReference type="InterPro" id="IPR001382">
    <property type="entry name" value="Glyco_hydro_47"/>
</dbReference>
<evidence type="ECO:0000256" key="22">
    <source>
        <dbReference type="ARBA" id="ARBA00058858"/>
    </source>
</evidence>
<comment type="pathway">
    <text evidence="5">Protein modification; protein glycosylation.</text>
</comment>
<dbReference type="FunFam" id="1.50.10.10:FF:000024">
    <property type="entry name" value="alpha-1,2-Mannosidase"/>
    <property type="match status" value="1"/>
</dbReference>
<evidence type="ECO:0000256" key="8">
    <source>
        <dbReference type="ARBA" id="ARBA00022723"/>
    </source>
</evidence>
<comment type="cofactor">
    <cofactor evidence="2">
        <name>Mn(2+)</name>
        <dbReference type="ChEBI" id="CHEBI:29035"/>
    </cofactor>
</comment>
<evidence type="ECO:0000256" key="14">
    <source>
        <dbReference type="ARBA" id="ARBA00023034"/>
    </source>
</evidence>
<comment type="function">
    <text evidence="22">Class I alpha-mannosidase essential for early N-glycan processing. Progressively trims alpha-1,2-linked mannose residues. Produces Man(5)GlcNAc(2) from Man(8)GlcNAc(2), but only Man(6)GlcNAc(2) from Man(9)GlcNAc(2). Has difficulty acting on the terminal mannose of the b-branch. Involved in root development and cell wall biosynthesis.</text>
</comment>
<comment type="cofactor">
    <cofactor evidence="1 25">
        <name>Ca(2+)</name>
        <dbReference type="ChEBI" id="CHEBI:29108"/>
    </cofactor>
</comment>
<dbReference type="EC" id="3.2.1.-" evidence="27"/>
<evidence type="ECO:0000256" key="23">
    <source>
        <dbReference type="ARBA" id="ARBA00060399"/>
    </source>
</evidence>
<comment type="cofactor">
    <cofactor evidence="3">
        <name>Mg(2+)</name>
        <dbReference type="ChEBI" id="CHEBI:18420"/>
    </cofactor>
</comment>
<evidence type="ECO:0000256" key="26">
    <source>
        <dbReference type="PIRSR" id="PIRSR601382-3"/>
    </source>
</evidence>
<evidence type="ECO:0000256" key="19">
    <source>
        <dbReference type="ARBA" id="ARBA00023211"/>
    </source>
</evidence>
<feature type="region of interest" description="Disordered" evidence="28">
    <location>
        <begin position="559"/>
        <end position="580"/>
    </location>
</feature>
<accession>A0A2R6PU31</accession>
<dbReference type="InterPro" id="IPR012341">
    <property type="entry name" value="6hp_glycosidase-like_sf"/>
</dbReference>
<dbReference type="STRING" id="1590841.A0A2R6PU31"/>
<keyword evidence="10 25" id="KW-0106">Calcium</keyword>
<evidence type="ECO:0000256" key="5">
    <source>
        <dbReference type="ARBA" id="ARBA00004922"/>
    </source>
</evidence>
<dbReference type="OrthoDB" id="8118055at2759"/>
<dbReference type="Gene3D" id="1.50.10.10">
    <property type="match status" value="1"/>
</dbReference>
<evidence type="ECO:0000256" key="20">
    <source>
        <dbReference type="ARBA" id="ARBA00047669"/>
    </source>
</evidence>
<dbReference type="PANTHER" id="PTHR11742">
    <property type="entry name" value="MANNOSYL-OLIGOSACCHARIDE ALPHA-1,2-MANNOSIDASE-RELATED"/>
    <property type="match status" value="1"/>
</dbReference>
<evidence type="ECO:0000256" key="16">
    <source>
        <dbReference type="ARBA" id="ARBA00023136"/>
    </source>
</evidence>
<evidence type="ECO:0000256" key="18">
    <source>
        <dbReference type="ARBA" id="ARBA00023180"/>
    </source>
</evidence>
<evidence type="ECO:0000256" key="17">
    <source>
        <dbReference type="ARBA" id="ARBA00023157"/>
    </source>
</evidence>
<dbReference type="GO" id="GO:0005509">
    <property type="term" value="F:calcium ion binding"/>
    <property type="evidence" value="ECO:0007669"/>
    <property type="project" value="InterPro"/>
</dbReference>
<keyword evidence="17 26" id="KW-1015">Disulfide bond</keyword>
<gene>
    <name evidence="30" type="ORF">CEY00_Acc22375</name>
</gene>
<evidence type="ECO:0000256" key="24">
    <source>
        <dbReference type="PIRSR" id="PIRSR601382-1"/>
    </source>
</evidence>
<keyword evidence="16 29" id="KW-0472">Membrane</keyword>
<evidence type="ECO:0000256" key="9">
    <source>
        <dbReference type="ARBA" id="ARBA00022801"/>
    </source>
</evidence>
<comment type="catalytic activity">
    <reaction evidence="21">
        <text>N(4)-(alpha-D-Man-(1-&gt;2)-alpha-D-Man-(1-&gt;2)-alpha-D-Man-(1-&gt;3)-[alpha-D-Man-(1-&gt;2)-alpha-D-Man-(1-&gt;3)-[alpha-D-Man-(1-&gt;2)-alpha-D-Man-(1-&gt;6)]-alpha-D-Man-(1-&gt;6)]-beta-D-Man-(1-&gt;4)-beta-D-GlcNAc-(1-&gt;4)-beta-D-GlcNAc)-L-asparaginyl-[protein] (N-glucan mannose isomer 9A1,2,3B1,2,3) + 4 H2O = N(4)-(alpha-D-Man-(1-&gt;3)-[alpha-D-Man-(1-&gt;3)-[alpha-D-Man-(1-&gt;6)]-alpha-D-Man-(1-&gt;6)]-beta-D-Man-(1-&gt;4)-beta-D-GlcNAc-(1-&gt;4)-beta-D-GlcNAc)-L-asparaginyl-[protein] (N-glucan mannose isomer 5A1,2) + 4 beta-D-mannose</text>
        <dbReference type="Rhea" id="RHEA:56008"/>
        <dbReference type="Rhea" id="RHEA-COMP:14356"/>
        <dbReference type="Rhea" id="RHEA-COMP:14367"/>
        <dbReference type="ChEBI" id="CHEBI:15377"/>
        <dbReference type="ChEBI" id="CHEBI:28563"/>
        <dbReference type="ChEBI" id="CHEBI:59087"/>
        <dbReference type="ChEBI" id="CHEBI:139493"/>
        <dbReference type="EC" id="3.2.1.113"/>
    </reaction>
</comment>
<feature type="active site" evidence="24">
    <location>
        <position position="323"/>
    </location>
</feature>
<evidence type="ECO:0000256" key="13">
    <source>
        <dbReference type="ARBA" id="ARBA00022989"/>
    </source>
</evidence>
<evidence type="ECO:0000256" key="10">
    <source>
        <dbReference type="ARBA" id="ARBA00022837"/>
    </source>
</evidence>
<sequence length="580" mass="66028">MARSRSSSTSSSWRYINPAYYLKRPKRLALVFIVFVCLTLFMWDRHTMVRDQQKEVFTLNEEVHRLQNRVRELEELKNSKGELGEKTSGRSSGVMKKTDVPDDPIDVQRREKVKDAMIHAWSSYEKYAWGQDELQPQTKNGVDSFGGLGATLVDSLDTLYIMGLNKQFERAREWVANSLDYNKNYDASVFETTIRVVGGLLSAYDLSGDKVFLEKATDIADRLLPAWDTQSGIPYNIINLAHGNARNPGWTGGNSILADSATEQLEFIALSHRTGDPKYQQKVENVIAQLNKTFPADGLLPIYINPQRGTASHSTITFGAMGDSFYEYLLKAWIQGNKTHAVKHYREMWETSMRGLLSLVRRTTPSSFAYICEKNGNALIDKMDELACFTPGMIALGASGYGREDSRKFLSLAEELAWTCYNFYQSTPTKLAGENYFFDPGQDLSVGTSWNILRPETVESLFYLWRLTGNKTYQEWGWNIFEAFEKNSHMESGYVGLKDVNTGVKDNMMQSFFLAETLKYLYLLFSPSSVISLDEWVFNTEAHPLRIVTRHDQGVNFVGTDEQNKPNVRSHARKEGRFGD</sequence>
<keyword evidence="8 25" id="KW-0479">Metal-binding</keyword>
<feature type="active site" description="Proton donor" evidence="24">
    <location>
        <position position="191"/>
    </location>
</feature>
<comment type="subcellular location">
    <subcellularLocation>
        <location evidence="23">Endomembrane system</location>
        <topology evidence="23">Single-pass type II membrane protein</topology>
    </subcellularLocation>
    <subcellularLocation>
        <location evidence="4">Golgi apparatus membrane</location>
        <topology evidence="4">Single-pass membrane protein</topology>
    </subcellularLocation>
</comment>
<dbReference type="SUPFAM" id="SSF48225">
    <property type="entry name" value="Seven-hairpin glycosidases"/>
    <property type="match status" value="1"/>
</dbReference>
<keyword evidence="12" id="KW-0735">Signal-anchor</keyword>
<evidence type="ECO:0000256" key="1">
    <source>
        <dbReference type="ARBA" id="ARBA00001913"/>
    </source>
</evidence>
<evidence type="ECO:0000256" key="3">
    <source>
        <dbReference type="ARBA" id="ARBA00001946"/>
    </source>
</evidence>
<evidence type="ECO:0000313" key="31">
    <source>
        <dbReference type="Proteomes" id="UP000241394"/>
    </source>
</evidence>
<keyword evidence="15" id="KW-0175">Coiled coil</keyword>
<dbReference type="PRINTS" id="PR00747">
    <property type="entry name" value="GLYHDRLASE47"/>
</dbReference>
<evidence type="ECO:0000256" key="28">
    <source>
        <dbReference type="SAM" id="MobiDB-lite"/>
    </source>
</evidence>
<dbReference type="PANTHER" id="PTHR11742:SF6">
    <property type="entry name" value="MANNOSYL-OLIGOSACCHARIDE ALPHA-1,2-MANNOSIDASE IA-RELATED"/>
    <property type="match status" value="1"/>
</dbReference>
<feature type="binding site" evidence="25">
    <location>
        <position position="540"/>
    </location>
    <ligand>
        <name>Ca(2+)</name>
        <dbReference type="ChEBI" id="CHEBI:29108"/>
    </ligand>
</feature>
<dbReference type="FunCoup" id="A0A2R6PU31">
    <property type="interactions" value="4372"/>
</dbReference>
<dbReference type="AlphaFoldDB" id="A0A2R6PU31"/>
<dbReference type="Gramene" id="PSR96240">
    <property type="protein sequence ID" value="PSR96240"/>
    <property type="gene ID" value="CEY00_Acc22375"/>
</dbReference>
<name>A0A2R6PU31_ACTCC</name>
<dbReference type="InterPro" id="IPR036026">
    <property type="entry name" value="Seven-hairpin_glycosidases"/>
</dbReference>
<feature type="active site" description="Proton donor" evidence="24">
    <location>
        <position position="434"/>
    </location>
</feature>
<evidence type="ECO:0000256" key="2">
    <source>
        <dbReference type="ARBA" id="ARBA00001936"/>
    </source>
</evidence>
<dbReference type="GO" id="GO:0000139">
    <property type="term" value="C:Golgi membrane"/>
    <property type="evidence" value="ECO:0007669"/>
    <property type="project" value="UniProtKB-SubCell"/>
</dbReference>
<evidence type="ECO:0000256" key="21">
    <source>
        <dbReference type="ARBA" id="ARBA00048605"/>
    </source>
</evidence>
<keyword evidence="13 29" id="KW-1133">Transmembrane helix</keyword>
<keyword evidence="7 29" id="KW-0812">Transmembrane</keyword>
<evidence type="ECO:0000313" key="30">
    <source>
        <dbReference type="EMBL" id="PSR96240.1"/>
    </source>
</evidence>
<evidence type="ECO:0000256" key="7">
    <source>
        <dbReference type="ARBA" id="ARBA00022692"/>
    </source>
</evidence>
<dbReference type="InterPro" id="IPR050749">
    <property type="entry name" value="Glycosyl_Hydrolase_47"/>
</dbReference>
<dbReference type="GO" id="GO:0006491">
    <property type="term" value="P:N-glycan processing"/>
    <property type="evidence" value="ECO:0007669"/>
    <property type="project" value="UniProtKB-ARBA"/>
</dbReference>
<dbReference type="EMBL" id="NKQK01000023">
    <property type="protein sequence ID" value="PSR96240.1"/>
    <property type="molecule type" value="Genomic_DNA"/>
</dbReference>
<keyword evidence="11" id="KW-0460">Magnesium</keyword>
<keyword evidence="9 27" id="KW-0378">Hydrolase</keyword>
<proteinExistence type="inferred from homology"/>
<evidence type="ECO:0000256" key="29">
    <source>
        <dbReference type="SAM" id="Phobius"/>
    </source>
</evidence>
<reference evidence="30 31" key="1">
    <citation type="submission" date="2017-07" db="EMBL/GenBank/DDBJ databases">
        <title>An improved, manually edited Actinidia chinensis var. chinensis (kiwifruit) genome highlights the challenges associated with draft genomes and gene prediction in plants.</title>
        <authorList>
            <person name="Pilkington S."/>
            <person name="Crowhurst R."/>
            <person name="Hilario E."/>
            <person name="Nardozza S."/>
            <person name="Fraser L."/>
            <person name="Peng Y."/>
            <person name="Gunaseelan K."/>
            <person name="Simpson R."/>
            <person name="Tahir J."/>
            <person name="Deroles S."/>
            <person name="Templeton K."/>
            <person name="Luo Z."/>
            <person name="Davy M."/>
            <person name="Cheng C."/>
            <person name="Mcneilage M."/>
            <person name="Scaglione D."/>
            <person name="Liu Y."/>
            <person name="Zhang Q."/>
            <person name="Datson P."/>
            <person name="De Silva N."/>
            <person name="Gardiner S."/>
            <person name="Bassett H."/>
            <person name="Chagne D."/>
            <person name="Mccallum J."/>
            <person name="Dzierzon H."/>
            <person name="Deng C."/>
            <person name="Wang Y.-Y."/>
            <person name="Barron N."/>
            <person name="Manako K."/>
            <person name="Bowen J."/>
            <person name="Foster T."/>
            <person name="Erridge Z."/>
            <person name="Tiffin H."/>
            <person name="Waite C."/>
            <person name="Davies K."/>
            <person name="Grierson E."/>
            <person name="Laing W."/>
            <person name="Kirk R."/>
            <person name="Chen X."/>
            <person name="Wood M."/>
            <person name="Montefiori M."/>
            <person name="Brummell D."/>
            <person name="Schwinn K."/>
            <person name="Catanach A."/>
            <person name="Fullerton C."/>
            <person name="Li D."/>
            <person name="Meiyalaghan S."/>
            <person name="Nieuwenhuizen N."/>
            <person name="Read N."/>
            <person name="Prakash R."/>
            <person name="Hunter D."/>
            <person name="Zhang H."/>
            <person name="Mckenzie M."/>
            <person name="Knabel M."/>
            <person name="Harris A."/>
            <person name="Allan A."/>
            <person name="Chen A."/>
            <person name="Janssen B."/>
            <person name="Plunkett B."/>
            <person name="Dwamena C."/>
            <person name="Voogd C."/>
            <person name="Leif D."/>
            <person name="Lafferty D."/>
            <person name="Souleyre E."/>
            <person name="Varkonyi-Gasic E."/>
            <person name="Gambi F."/>
            <person name="Hanley J."/>
            <person name="Yao J.-L."/>
            <person name="Cheung J."/>
            <person name="David K."/>
            <person name="Warren B."/>
            <person name="Marsh K."/>
            <person name="Snowden K."/>
            <person name="Lin-Wang K."/>
            <person name="Brian L."/>
            <person name="Martinez-Sanchez M."/>
            <person name="Wang M."/>
            <person name="Ileperuma N."/>
            <person name="Macnee N."/>
            <person name="Campin R."/>
            <person name="Mcatee P."/>
            <person name="Drummond R."/>
            <person name="Espley R."/>
            <person name="Ireland H."/>
            <person name="Wu R."/>
            <person name="Atkinson R."/>
            <person name="Karunairetnam S."/>
            <person name="Bulley S."/>
            <person name="Chunkath S."/>
            <person name="Hanley Z."/>
            <person name="Storey R."/>
            <person name="Thrimawithana A."/>
            <person name="Thomson S."/>
            <person name="David C."/>
            <person name="Testolin R."/>
        </authorList>
    </citation>
    <scope>NUCLEOTIDE SEQUENCE [LARGE SCALE GENOMIC DNA]</scope>
    <source>
        <strain evidence="31">cv. Red5</strain>
        <tissue evidence="30">Young leaf</tissue>
    </source>
</reference>
<reference evidence="31" key="2">
    <citation type="journal article" date="2018" name="BMC Genomics">
        <title>A manually annotated Actinidia chinensis var. chinensis (kiwifruit) genome highlights the challenges associated with draft genomes and gene prediction in plants.</title>
        <authorList>
            <person name="Pilkington S.M."/>
            <person name="Crowhurst R."/>
            <person name="Hilario E."/>
            <person name="Nardozza S."/>
            <person name="Fraser L."/>
            <person name="Peng Y."/>
            <person name="Gunaseelan K."/>
            <person name="Simpson R."/>
            <person name="Tahir J."/>
            <person name="Deroles S.C."/>
            <person name="Templeton K."/>
            <person name="Luo Z."/>
            <person name="Davy M."/>
            <person name="Cheng C."/>
            <person name="McNeilage M."/>
            <person name="Scaglione D."/>
            <person name="Liu Y."/>
            <person name="Zhang Q."/>
            <person name="Datson P."/>
            <person name="De Silva N."/>
            <person name="Gardiner S.E."/>
            <person name="Bassett H."/>
            <person name="Chagne D."/>
            <person name="McCallum J."/>
            <person name="Dzierzon H."/>
            <person name="Deng C."/>
            <person name="Wang Y.Y."/>
            <person name="Barron L."/>
            <person name="Manako K."/>
            <person name="Bowen J."/>
            <person name="Foster T.M."/>
            <person name="Erridge Z.A."/>
            <person name="Tiffin H."/>
            <person name="Waite C.N."/>
            <person name="Davies K.M."/>
            <person name="Grierson E.P."/>
            <person name="Laing W.A."/>
            <person name="Kirk R."/>
            <person name="Chen X."/>
            <person name="Wood M."/>
            <person name="Montefiori M."/>
            <person name="Brummell D.A."/>
            <person name="Schwinn K.E."/>
            <person name="Catanach A."/>
            <person name="Fullerton C."/>
            <person name="Li D."/>
            <person name="Meiyalaghan S."/>
            <person name="Nieuwenhuizen N."/>
            <person name="Read N."/>
            <person name="Prakash R."/>
            <person name="Hunter D."/>
            <person name="Zhang H."/>
            <person name="McKenzie M."/>
            <person name="Knabel M."/>
            <person name="Harris A."/>
            <person name="Allan A.C."/>
            <person name="Gleave A."/>
            <person name="Chen A."/>
            <person name="Janssen B.J."/>
            <person name="Plunkett B."/>
            <person name="Ampomah-Dwamena C."/>
            <person name="Voogd C."/>
            <person name="Leif D."/>
            <person name="Lafferty D."/>
            <person name="Souleyre E.J.F."/>
            <person name="Varkonyi-Gasic E."/>
            <person name="Gambi F."/>
            <person name="Hanley J."/>
            <person name="Yao J.L."/>
            <person name="Cheung J."/>
            <person name="David K.M."/>
            <person name="Warren B."/>
            <person name="Marsh K."/>
            <person name="Snowden K.C."/>
            <person name="Lin-Wang K."/>
            <person name="Brian L."/>
            <person name="Martinez-Sanchez M."/>
            <person name="Wang M."/>
            <person name="Ileperuma N."/>
            <person name="Macnee N."/>
            <person name="Campin R."/>
            <person name="McAtee P."/>
            <person name="Drummond R.S.M."/>
            <person name="Espley R.V."/>
            <person name="Ireland H.S."/>
            <person name="Wu R."/>
            <person name="Atkinson R.G."/>
            <person name="Karunairetnam S."/>
            <person name="Bulley S."/>
            <person name="Chunkath S."/>
            <person name="Hanley Z."/>
            <person name="Storey R."/>
            <person name="Thrimawithana A.H."/>
            <person name="Thomson S."/>
            <person name="David C."/>
            <person name="Testolin R."/>
            <person name="Huang H."/>
            <person name="Hellens R.P."/>
            <person name="Schaffer R.J."/>
        </authorList>
    </citation>
    <scope>NUCLEOTIDE SEQUENCE [LARGE SCALE GENOMIC DNA]</scope>
    <source>
        <strain evidence="31">cv. Red5</strain>
    </source>
</reference>
<dbReference type="Proteomes" id="UP000241394">
    <property type="component" value="Chromosome LG23"/>
</dbReference>
<comment type="similarity">
    <text evidence="6 27">Belongs to the glycosyl hydrolase 47 family.</text>
</comment>
<dbReference type="GO" id="GO:0005783">
    <property type="term" value="C:endoplasmic reticulum"/>
    <property type="evidence" value="ECO:0007669"/>
    <property type="project" value="TreeGrafter"/>
</dbReference>
<keyword evidence="14" id="KW-0333">Golgi apparatus</keyword>
<feature type="transmembrane region" description="Helical" evidence="29">
    <location>
        <begin position="27"/>
        <end position="43"/>
    </location>
</feature>
<evidence type="ECO:0000256" key="25">
    <source>
        <dbReference type="PIRSR" id="PIRSR601382-2"/>
    </source>
</evidence>
<evidence type="ECO:0000256" key="15">
    <source>
        <dbReference type="ARBA" id="ARBA00023054"/>
    </source>
</evidence>
<feature type="region of interest" description="Disordered" evidence="28">
    <location>
        <begin position="77"/>
        <end position="102"/>
    </location>
</feature>
<feature type="active site" evidence="24">
    <location>
        <position position="456"/>
    </location>
</feature>
<dbReference type="GO" id="GO:0005975">
    <property type="term" value="P:carbohydrate metabolic process"/>
    <property type="evidence" value="ECO:0007669"/>
    <property type="project" value="InterPro"/>
</dbReference>
<dbReference type="InParanoid" id="A0A2R6PU31"/>
<feature type="compositionally biased region" description="Basic and acidic residues" evidence="28">
    <location>
        <begin position="77"/>
        <end position="88"/>
    </location>
</feature>
<comment type="catalytic activity">
    <reaction evidence="20">
        <text>N(4)-(alpha-D-Man-(1-&gt;2)-alpha-D-Man-(1-&gt;2)-alpha-D-Man-(1-&gt;3)-[alpha-D-Man-(1-&gt;3)-[alpha-D-Man-(1-&gt;2)-alpha-D-Man-(1-&gt;6)]-alpha-D-Man-(1-&gt;6)]-beta-D-Man-(1-&gt;4)-beta-D-GlcNAc-(1-&gt;4)-beta-D-GlcNAc)-L-asparaginyl-[protein] (N-glucan mannose isomer 8A1,2,3B1,3) + 3 H2O = N(4)-(alpha-D-Man-(1-&gt;3)-[alpha-D-Man-(1-&gt;3)-[alpha-D-Man-(1-&gt;6)]-alpha-D-Man-(1-&gt;6)]-beta-D-Man-(1-&gt;4)-beta-D-GlcNAc-(1-&gt;4)-beta-D-GlcNAc)-L-asparaginyl-[protein] (N-glucan mannose isomer 5A1,2) + 3 beta-D-mannose</text>
        <dbReference type="Rhea" id="RHEA:56028"/>
        <dbReference type="Rhea" id="RHEA-COMP:14358"/>
        <dbReference type="Rhea" id="RHEA-COMP:14367"/>
        <dbReference type="ChEBI" id="CHEBI:15377"/>
        <dbReference type="ChEBI" id="CHEBI:28563"/>
        <dbReference type="ChEBI" id="CHEBI:59087"/>
        <dbReference type="ChEBI" id="CHEBI:60628"/>
        <dbReference type="EC" id="3.2.1.113"/>
    </reaction>
</comment>
<dbReference type="GO" id="GO:0004571">
    <property type="term" value="F:mannosyl-oligosaccharide 1,2-alpha-mannosidase activity"/>
    <property type="evidence" value="ECO:0007669"/>
    <property type="project" value="UniProtKB-EC"/>
</dbReference>
<evidence type="ECO:0000256" key="27">
    <source>
        <dbReference type="RuleBase" id="RU361193"/>
    </source>
</evidence>
<feature type="disulfide bond" evidence="26">
    <location>
        <begin position="388"/>
        <end position="420"/>
    </location>
</feature>
<keyword evidence="27" id="KW-0326">Glycosidase</keyword>
<keyword evidence="31" id="KW-1185">Reference proteome</keyword>
<evidence type="ECO:0000256" key="4">
    <source>
        <dbReference type="ARBA" id="ARBA00004194"/>
    </source>
</evidence>
<protein>
    <recommendedName>
        <fullName evidence="27">alpha-1,2-Mannosidase</fullName>
        <ecNumber evidence="27">3.2.1.-</ecNumber>
    </recommendedName>
</protein>
<keyword evidence="19" id="KW-0464">Manganese</keyword>
<comment type="caution">
    <text evidence="30">The sequence shown here is derived from an EMBL/GenBank/DDBJ whole genome shotgun (WGS) entry which is preliminary data.</text>
</comment>
<evidence type="ECO:0000256" key="11">
    <source>
        <dbReference type="ARBA" id="ARBA00022842"/>
    </source>
</evidence>
<organism evidence="30 31">
    <name type="scientific">Actinidia chinensis var. chinensis</name>
    <name type="common">Chinese soft-hair kiwi</name>
    <dbReference type="NCBI Taxonomy" id="1590841"/>
    <lineage>
        <taxon>Eukaryota</taxon>
        <taxon>Viridiplantae</taxon>
        <taxon>Streptophyta</taxon>
        <taxon>Embryophyta</taxon>
        <taxon>Tracheophyta</taxon>
        <taxon>Spermatophyta</taxon>
        <taxon>Magnoliopsida</taxon>
        <taxon>eudicotyledons</taxon>
        <taxon>Gunneridae</taxon>
        <taxon>Pentapetalae</taxon>
        <taxon>asterids</taxon>
        <taxon>Ericales</taxon>
        <taxon>Actinidiaceae</taxon>
        <taxon>Actinidia</taxon>
    </lineage>
</organism>